<reference evidence="1" key="1">
    <citation type="submission" date="2019-03" db="EMBL/GenBank/DDBJ databases">
        <title>Single cell metagenomics reveals metabolic interactions within the superorganism composed of flagellate Streblomastix strix and complex community of Bacteroidetes bacteria on its surface.</title>
        <authorList>
            <person name="Treitli S.C."/>
            <person name="Kolisko M."/>
            <person name="Husnik F."/>
            <person name="Keeling P."/>
            <person name="Hampl V."/>
        </authorList>
    </citation>
    <scope>NUCLEOTIDE SEQUENCE</scope>
    <source>
        <strain evidence="1">STM</strain>
    </source>
</reference>
<dbReference type="EMBL" id="SNRY01005884">
    <property type="protein sequence ID" value="KAA6313877.1"/>
    <property type="molecule type" value="Genomic_DNA"/>
</dbReference>
<protein>
    <submittedName>
        <fullName evidence="1">Uncharacterized protein</fullName>
    </submittedName>
</protein>
<dbReference type="AlphaFoldDB" id="A0A5J4PW70"/>
<organism evidence="1">
    <name type="scientific">termite gut metagenome</name>
    <dbReference type="NCBI Taxonomy" id="433724"/>
    <lineage>
        <taxon>unclassified sequences</taxon>
        <taxon>metagenomes</taxon>
        <taxon>organismal metagenomes</taxon>
    </lineage>
</organism>
<comment type="caution">
    <text evidence="1">The sequence shown here is derived from an EMBL/GenBank/DDBJ whole genome shotgun (WGS) entry which is preliminary data.</text>
</comment>
<feature type="non-terminal residue" evidence="1">
    <location>
        <position position="1"/>
    </location>
</feature>
<gene>
    <name evidence="1" type="ORF">EZS27_035420</name>
</gene>
<evidence type="ECO:0000313" key="1">
    <source>
        <dbReference type="EMBL" id="KAA6313877.1"/>
    </source>
</evidence>
<name>A0A5J4PW70_9ZZZZ</name>
<sequence length="181" mass="20697">HPLIWNQCRYLHYRKRRDRCQCINYFLKRMKNLWYRLLSGILVLLGLPACGEIGFPGSNMAEYGTPYADYTIKGKVINPQKESIPDIQVIVKEQYSAGFSSNCYPVDTLYTSVNGTFEYHNPFVSPETSYRIVFKDIDGKKNGGVFKTDSIIVSMGKATDGKGWYQGKAVQEKTIELKNEI</sequence>
<proteinExistence type="predicted"/>
<accession>A0A5J4PW70</accession>
<dbReference type="InterPro" id="IPR026403">
    <property type="entry name" value="Lipo_with_rSAM"/>
</dbReference>
<dbReference type="NCBIfam" id="TIGR04134">
    <property type="entry name" value="lipo_with_rSAM"/>
    <property type="match status" value="1"/>
</dbReference>